<organism evidence="7 8">
    <name type="scientific">Emiliania huxleyi (strain CCMP1516)</name>
    <dbReference type="NCBI Taxonomy" id="280463"/>
    <lineage>
        <taxon>Eukaryota</taxon>
        <taxon>Haptista</taxon>
        <taxon>Haptophyta</taxon>
        <taxon>Prymnesiophyceae</taxon>
        <taxon>Isochrysidales</taxon>
        <taxon>Noelaerhabdaceae</taxon>
        <taxon>Emiliania</taxon>
    </lineage>
</organism>
<dbReference type="Pfam" id="PF00254">
    <property type="entry name" value="FKBP_C"/>
    <property type="match status" value="1"/>
</dbReference>
<evidence type="ECO:0000259" key="6">
    <source>
        <dbReference type="PROSITE" id="PS50059"/>
    </source>
</evidence>
<feature type="domain" description="PPIase FKBP-type" evidence="6">
    <location>
        <begin position="7"/>
        <end position="96"/>
    </location>
</feature>
<evidence type="ECO:0000256" key="1">
    <source>
        <dbReference type="ARBA" id="ARBA00000971"/>
    </source>
</evidence>
<dbReference type="STRING" id="2903.R1DEA2"/>
<dbReference type="GO" id="GO:0003755">
    <property type="term" value="F:peptidyl-prolyl cis-trans isomerase activity"/>
    <property type="evidence" value="ECO:0007669"/>
    <property type="project" value="UniProtKB-KW"/>
</dbReference>
<dbReference type="eggNOG" id="KOG0549">
    <property type="taxonomic scope" value="Eukaryota"/>
</dbReference>
<dbReference type="HOGENOM" id="CLU_013615_12_0_1"/>
<sequence length="96" mass="10065">GATADTGSRVSVHYQGRLADGTVFDSSRREDGSVSPFSYTVGAGQGIRGWEQGIAGMQVGEVRRLTIPPALGYGEKGAGNVPPNATLIYDVELVRI</sequence>
<dbReference type="OMA" id="SIKRGFP"/>
<keyword evidence="3 5" id="KW-0697">Rotamase</keyword>
<dbReference type="InterPro" id="IPR001179">
    <property type="entry name" value="PPIase_FKBP_dom"/>
</dbReference>
<dbReference type="AlphaFoldDB" id="A0A0D3INM5"/>
<evidence type="ECO:0000256" key="4">
    <source>
        <dbReference type="ARBA" id="ARBA00023235"/>
    </source>
</evidence>
<dbReference type="InterPro" id="IPR046357">
    <property type="entry name" value="PPIase_dom_sf"/>
</dbReference>
<dbReference type="PROSITE" id="PS50059">
    <property type="entry name" value="FKBP_PPIASE"/>
    <property type="match status" value="1"/>
</dbReference>
<dbReference type="KEGG" id="ehx:EMIHUDRAFT_57988"/>
<dbReference type="EC" id="5.2.1.8" evidence="2 5"/>
<dbReference type="PANTHER" id="PTHR43811:SF19">
    <property type="entry name" value="39 KDA FK506-BINDING NUCLEAR PROTEIN"/>
    <property type="match status" value="1"/>
</dbReference>
<evidence type="ECO:0000256" key="2">
    <source>
        <dbReference type="ARBA" id="ARBA00013194"/>
    </source>
</evidence>
<dbReference type="RefSeq" id="XP_005765289.1">
    <property type="nucleotide sequence ID" value="XM_005765232.1"/>
</dbReference>
<accession>A0A0D3INM5</accession>
<reference evidence="7" key="2">
    <citation type="submission" date="2024-10" db="UniProtKB">
        <authorList>
            <consortium name="EnsemblProtists"/>
        </authorList>
    </citation>
    <scope>IDENTIFICATION</scope>
</reference>
<dbReference type="SUPFAM" id="SSF54534">
    <property type="entry name" value="FKBP-like"/>
    <property type="match status" value="1"/>
</dbReference>
<evidence type="ECO:0000256" key="3">
    <source>
        <dbReference type="ARBA" id="ARBA00023110"/>
    </source>
</evidence>
<dbReference type="PANTHER" id="PTHR43811">
    <property type="entry name" value="FKBP-TYPE PEPTIDYL-PROLYL CIS-TRANS ISOMERASE FKPA"/>
    <property type="match status" value="1"/>
</dbReference>
<dbReference type="EnsemblProtists" id="EOD12860">
    <property type="protein sequence ID" value="EOD12860"/>
    <property type="gene ID" value="EMIHUDRAFT_57988"/>
</dbReference>
<proteinExistence type="predicted"/>
<dbReference type="Gene3D" id="3.10.50.40">
    <property type="match status" value="1"/>
</dbReference>
<keyword evidence="8" id="KW-1185">Reference proteome</keyword>
<evidence type="ECO:0000313" key="8">
    <source>
        <dbReference type="Proteomes" id="UP000013827"/>
    </source>
</evidence>
<dbReference type="Proteomes" id="UP000013827">
    <property type="component" value="Unassembled WGS sequence"/>
</dbReference>
<keyword evidence="4 5" id="KW-0413">Isomerase</keyword>
<dbReference type="PaxDb" id="2903-EOD12860"/>
<comment type="catalytic activity">
    <reaction evidence="1 5">
        <text>[protein]-peptidylproline (omega=180) = [protein]-peptidylproline (omega=0)</text>
        <dbReference type="Rhea" id="RHEA:16237"/>
        <dbReference type="Rhea" id="RHEA-COMP:10747"/>
        <dbReference type="Rhea" id="RHEA-COMP:10748"/>
        <dbReference type="ChEBI" id="CHEBI:83833"/>
        <dbReference type="ChEBI" id="CHEBI:83834"/>
        <dbReference type="EC" id="5.2.1.8"/>
    </reaction>
</comment>
<dbReference type="GeneID" id="17259013"/>
<name>A0A0D3INM5_EMIH1</name>
<protein>
    <recommendedName>
        <fullName evidence="2 5">peptidylprolyl isomerase</fullName>
        <ecNumber evidence="2 5">5.2.1.8</ecNumber>
    </recommendedName>
</protein>
<dbReference type="FunFam" id="3.10.50.40:FF:000006">
    <property type="entry name" value="Peptidyl-prolyl cis-trans isomerase"/>
    <property type="match status" value="1"/>
</dbReference>
<evidence type="ECO:0000313" key="7">
    <source>
        <dbReference type="EnsemblProtists" id="EOD12860"/>
    </source>
</evidence>
<evidence type="ECO:0000256" key="5">
    <source>
        <dbReference type="PROSITE-ProRule" id="PRU00277"/>
    </source>
</evidence>
<reference evidence="8" key="1">
    <citation type="journal article" date="2013" name="Nature">
        <title>Pan genome of the phytoplankton Emiliania underpins its global distribution.</title>
        <authorList>
            <person name="Read B.A."/>
            <person name="Kegel J."/>
            <person name="Klute M.J."/>
            <person name="Kuo A."/>
            <person name="Lefebvre S.C."/>
            <person name="Maumus F."/>
            <person name="Mayer C."/>
            <person name="Miller J."/>
            <person name="Monier A."/>
            <person name="Salamov A."/>
            <person name="Young J."/>
            <person name="Aguilar M."/>
            <person name="Claverie J.M."/>
            <person name="Frickenhaus S."/>
            <person name="Gonzalez K."/>
            <person name="Herman E.K."/>
            <person name="Lin Y.C."/>
            <person name="Napier J."/>
            <person name="Ogata H."/>
            <person name="Sarno A.F."/>
            <person name="Shmutz J."/>
            <person name="Schroeder D."/>
            <person name="de Vargas C."/>
            <person name="Verret F."/>
            <person name="von Dassow P."/>
            <person name="Valentin K."/>
            <person name="Van de Peer Y."/>
            <person name="Wheeler G."/>
            <person name="Dacks J.B."/>
            <person name="Delwiche C.F."/>
            <person name="Dyhrman S.T."/>
            <person name="Glockner G."/>
            <person name="John U."/>
            <person name="Richards T."/>
            <person name="Worden A.Z."/>
            <person name="Zhang X."/>
            <person name="Grigoriev I.V."/>
            <person name="Allen A.E."/>
            <person name="Bidle K."/>
            <person name="Borodovsky M."/>
            <person name="Bowler C."/>
            <person name="Brownlee C."/>
            <person name="Cock J.M."/>
            <person name="Elias M."/>
            <person name="Gladyshev V.N."/>
            <person name="Groth M."/>
            <person name="Guda C."/>
            <person name="Hadaegh A."/>
            <person name="Iglesias-Rodriguez M.D."/>
            <person name="Jenkins J."/>
            <person name="Jones B.M."/>
            <person name="Lawson T."/>
            <person name="Leese F."/>
            <person name="Lindquist E."/>
            <person name="Lobanov A."/>
            <person name="Lomsadze A."/>
            <person name="Malik S.B."/>
            <person name="Marsh M.E."/>
            <person name="Mackinder L."/>
            <person name="Mock T."/>
            <person name="Mueller-Roeber B."/>
            <person name="Pagarete A."/>
            <person name="Parker M."/>
            <person name="Probert I."/>
            <person name="Quesneville H."/>
            <person name="Raines C."/>
            <person name="Rensing S.A."/>
            <person name="Riano-Pachon D.M."/>
            <person name="Richier S."/>
            <person name="Rokitta S."/>
            <person name="Shiraiwa Y."/>
            <person name="Soanes D.M."/>
            <person name="van der Giezen M."/>
            <person name="Wahlund T.M."/>
            <person name="Williams B."/>
            <person name="Wilson W."/>
            <person name="Wolfe G."/>
            <person name="Wurch L.L."/>
        </authorList>
    </citation>
    <scope>NUCLEOTIDE SEQUENCE</scope>
</reference>